<feature type="domain" description="Cation efflux protein transmembrane" evidence="10">
    <location>
        <begin position="397"/>
        <end position="647"/>
    </location>
</feature>
<keyword evidence="5 9" id="KW-1133">Transmembrane helix</keyword>
<keyword evidence="7 9" id="KW-0472">Membrane</keyword>
<dbReference type="PANTHER" id="PTHR45755:SF4">
    <property type="entry name" value="ZINC TRANSPORTER 7"/>
    <property type="match status" value="1"/>
</dbReference>
<dbReference type="OrthoDB" id="78669at2759"/>
<dbReference type="InParanoid" id="A0A1Y2EEE0"/>
<name>A0A1Y2EEE0_9BASI</name>
<comment type="subcellular location">
    <subcellularLocation>
        <location evidence="1">Membrane</location>
        <topology evidence="1">Multi-pass membrane protein</topology>
    </subcellularLocation>
</comment>
<evidence type="ECO:0000256" key="8">
    <source>
        <dbReference type="SAM" id="MobiDB-lite"/>
    </source>
</evidence>
<feature type="transmembrane region" description="Helical" evidence="9">
    <location>
        <begin position="396"/>
        <end position="415"/>
    </location>
</feature>
<dbReference type="GO" id="GO:1904257">
    <property type="term" value="P:zinc ion import into Golgi lumen"/>
    <property type="evidence" value="ECO:0007669"/>
    <property type="project" value="TreeGrafter"/>
</dbReference>
<dbReference type="Pfam" id="PF01545">
    <property type="entry name" value="Cation_efflux"/>
    <property type="match status" value="1"/>
</dbReference>
<comment type="caution">
    <text evidence="11">The sequence shown here is derived from an EMBL/GenBank/DDBJ whole genome shotgun (WGS) entry which is preliminary data.</text>
</comment>
<evidence type="ECO:0000256" key="7">
    <source>
        <dbReference type="ARBA" id="ARBA00023136"/>
    </source>
</evidence>
<evidence type="ECO:0000256" key="4">
    <source>
        <dbReference type="ARBA" id="ARBA00022692"/>
    </source>
</evidence>
<feature type="compositionally biased region" description="Basic and acidic residues" evidence="8">
    <location>
        <begin position="545"/>
        <end position="564"/>
    </location>
</feature>
<feature type="transmembrane region" description="Helical" evidence="9">
    <location>
        <begin position="327"/>
        <end position="345"/>
    </location>
</feature>
<feature type="transmembrane region" description="Helical" evidence="9">
    <location>
        <begin position="497"/>
        <end position="516"/>
    </location>
</feature>
<dbReference type="GO" id="GO:0006882">
    <property type="term" value="P:intracellular zinc ion homeostasis"/>
    <property type="evidence" value="ECO:0007669"/>
    <property type="project" value="InterPro"/>
</dbReference>
<evidence type="ECO:0000313" key="11">
    <source>
        <dbReference type="EMBL" id="ORY69165.1"/>
    </source>
</evidence>
<dbReference type="InterPro" id="IPR045316">
    <property type="entry name" value="Msc2-like"/>
</dbReference>
<dbReference type="GO" id="GO:0016020">
    <property type="term" value="C:membrane"/>
    <property type="evidence" value="ECO:0007669"/>
    <property type="project" value="UniProtKB-SubCell"/>
</dbReference>
<evidence type="ECO:0000256" key="6">
    <source>
        <dbReference type="ARBA" id="ARBA00023065"/>
    </source>
</evidence>
<dbReference type="GO" id="GO:0005794">
    <property type="term" value="C:Golgi apparatus"/>
    <property type="evidence" value="ECO:0007669"/>
    <property type="project" value="TreeGrafter"/>
</dbReference>
<dbReference type="GO" id="GO:0031410">
    <property type="term" value="C:cytoplasmic vesicle"/>
    <property type="evidence" value="ECO:0007669"/>
    <property type="project" value="TreeGrafter"/>
</dbReference>
<gene>
    <name evidence="11" type="ORF">BCR35DRAFT_308193</name>
</gene>
<feature type="transmembrane region" description="Helical" evidence="9">
    <location>
        <begin position="622"/>
        <end position="640"/>
    </location>
</feature>
<dbReference type="Proteomes" id="UP000193467">
    <property type="component" value="Unassembled WGS sequence"/>
</dbReference>
<dbReference type="Gene3D" id="1.20.1510.10">
    <property type="entry name" value="Cation efflux protein transmembrane domain"/>
    <property type="match status" value="1"/>
</dbReference>
<organism evidence="11 12">
    <name type="scientific">Leucosporidium creatinivorum</name>
    <dbReference type="NCBI Taxonomy" id="106004"/>
    <lineage>
        <taxon>Eukaryota</taxon>
        <taxon>Fungi</taxon>
        <taxon>Dikarya</taxon>
        <taxon>Basidiomycota</taxon>
        <taxon>Pucciniomycotina</taxon>
        <taxon>Microbotryomycetes</taxon>
        <taxon>Leucosporidiales</taxon>
        <taxon>Leucosporidium</taxon>
    </lineage>
</organism>
<dbReference type="NCBIfam" id="TIGR01297">
    <property type="entry name" value="CDF"/>
    <property type="match status" value="1"/>
</dbReference>
<dbReference type="SUPFAM" id="SSF161111">
    <property type="entry name" value="Cation efflux protein transmembrane domain-like"/>
    <property type="match status" value="1"/>
</dbReference>
<evidence type="ECO:0000313" key="12">
    <source>
        <dbReference type="Proteomes" id="UP000193467"/>
    </source>
</evidence>
<feature type="transmembrane region" description="Helical" evidence="9">
    <location>
        <begin position="427"/>
        <end position="446"/>
    </location>
</feature>
<feature type="transmembrane region" description="Helical" evidence="9">
    <location>
        <begin position="69"/>
        <end position="86"/>
    </location>
</feature>
<feature type="transmembrane region" description="Helical" evidence="9">
    <location>
        <begin position="107"/>
        <end position="123"/>
    </location>
</feature>
<feature type="transmembrane region" description="Helical" evidence="9">
    <location>
        <begin position="305"/>
        <end position="321"/>
    </location>
</feature>
<evidence type="ECO:0000259" key="10">
    <source>
        <dbReference type="Pfam" id="PF01545"/>
    </source>
</evidence>
<feature type="transmembrane region" description="Helical" evidence="9">
    <location>
        <begin position="467"/>
        <end position="485"/>
    </location>
</feature>
<feature type="transmembrane region" description="Helical" evidence="9">
    <location>
        <begin position="219"/>
        <end position="241"/>
    </location>
</feature>
<sequence length="751" mass="80396">MSTGYTEAFDPKKSGRVSLQTFQPQFHSTSSSSSLPADLLLSLALSKSLLALSLYIARDWLLAQGFSAWALNAVVLAAGAVGLAVWERVWEAPRGFSKRREEKMSPFYPVVFAIEVLVGLLALSKLTVLRFVMLTSFGSLWTRGVPLAFLSSAGGKKALGRNNAVFITLAMTGGAYVLDSMLSSGITKTGYGLLLAHLLLCGQRMDMLSSQTTEARGRAHAMGTIGAAAVAALLSVLHWLFASPSTASVPKAAAGAFESFSAPDPSFSLLLPGAALFALTFILVDPLLSRALLAHFPASRQVSSGWPIALSSTLFVGYVGFGRGTSLAEILVGGVAWTAISHLVSSDPRSVMGSSSAGSVTTSASREPLLARLSTFYRHLRATIKTILATPDSRKIYFFLCLNLAYMFIQMAYGIWTNSLGLISDSIHMFFDCLALGMGLFASVMATWEPNTKFTYGYSRVETLSGFANGLFLCLISIFIVFEAIQRLLDPPEMNTGQLLVVSSLGLAVNLVGMVATGHNHHGHSHGGGGGHSDHSHSAPKLKATSHDHSHDAHDHSHGGHAHGEEEEEEDDHDEDDHAAHAHSHNMKGVFLHVMADTLGSVGVIISTLLINRYGWTGFDPLASIFIAVLIFASVVPLVVDSGRLLILDMGEEREAEVRKALLGLNRVEGLSSYSCARFWAKDPSSMVGSIAIQLAPSPSSHDPSRPESSFDTQHYANVDKVTARVRRVLRGAIGGLSELVIEVQPTHGLR</sequence>
<dbReference type="STRING" id="106004.A0A1Y2EEE0"/>
<evidence type="ECO:0000256" key="9">
    <source>
        <dbReference type="SAM" id="Phobius"/>
    </source>
</evidence>
<evidence type="ECO:0000256" key="3">
    <source>
        <dbReference type="ARBA" id="ARBA00022448"/>
    </source>
</evidence>
<keyword evidence="12" id="KW-1185">Reference proteome</keyword>
<keyword evidence="3" id="KW-0813">Transport</keyword>
<reference evidence="11 12" key="1">
    <citation type="submission" date="2016-07" db="EMBL/GenBank/DDBJ databases">
        <title>Pervasive Adenine N6-methylation of Active Genes in Fungi.</title>
        <authorList>
            <consortium name="DOE Joint Genome Institute"/>
            <person name="Mondo S.J."/>
            <person name="Dannebaum R.O."/>
            <person name="Kuo R.C."/>
            <person name="Labutti K."/>
            <person name="Haridas S."/>
            <person name="Kuo A."/>
            <person name="Salamov A."/>
            <person name="Ahrendt S.R."/>
            <person name="Lipzen A."/>
            <person name="Sullivan W."/>
            <person name="Andreopoulos W.B."/>
            <person name="Clum A."/>
            <person name="Lindquist E."/>
            <person name="Daum C."/>
            <person name="Ramamoorthy G.K."/>
            <person name="Gryganskyi A."/>
            <person name="Culley D."/>
            <person name="Magnuson J.K."/>
            <person name="James T.Y."/>
            <person name="O'Malley M.A."/>
            <person name="Stajich J.E."/>
            <person name="Spatafora J.W."/>
            <person name="Visel A."/>
            <person name="Grigoriev I.V."/>
        </authorList>
    </citation>
    <scope>NUCLEOTIDE SEQUENCE [LARGE SCALE GENOMIC DNA]</scope>
    <source>
        <strain evidence="11 12">62-1032</strain>
    </source>
</reference>
<dbReference type="EMBL" id="MCGR01000058">
    <property type="protein sequence ID" value="ORY69165.1"/>
    <property type="molecule type" value="Genomic_DNA"/>
</dbReference>
<dbReference type="InterPro" id="IPR002524">
    <property type="entry name" value="Cation_efflux"/>
</dbReference>
<evidence type="ECO:0000256" key="2">
    <source>
        <dbReference type="ARBA" id="ARBA00008873"/>
    </source>
</evidence>
<comment type="similarity">
    <text evidence="2">Belongs to the cation diffusion facilitator (CDF) transporter (TC 2.A.4) family. SLC30A subfamily.</text>
</comment>
<dbReference type="InterPro" id="IPR058533">
    <property type="entry name" value="Cation_efflux_TM"/>
</dbReference>
<dbReference type="PANTHER" id="PTHR45755">
    <property type="match status" value="1"/>
</dbReference>
<dbReference type="AlphaFoldDB" id="A0A1Y2EEE0"/>
<dbReference type="GO" id="GO:0005385">
    <property type="term" value="F:zinc ion transmembrane transporter activity"/>
    <property type="evidence" value="ECO:0007669"/>
    <property type="project" value="InterPro"/>
</dbReference>
<feature type="transmembrane region" description="Helical" evidence="9">
    <location>
        <begin position="590"/>
        <end position="610"/>
    </location>
</feature>
<feature type="compositionally biased region" description="Acidic residues" evidence="8">
    <location>
        <begin position="565"/>
        <end position="577"/>
    </location>
</feature>
<evidence type="ECO:0000256" key="1">
    <source>
        <dbReference type="ARBA" id="ARBA00004141"/>
    </source>
</evidence>
<keyword evidence="4 9" id="KW-0812">Transmembrane</keyword>
<feature type="region of interest" description="Disordered" evidence="8">
    <location>
        <begin position="520"/>
        <end position="582"/>
    </location>
</feature>
<feature type="transmembrane region" description="Helical" evidence="9">
    <location>
        <begin position="269"/>
        <end position="293"/>
    </location>
</feature>
<keyword evidence="6" id="KW-0406">Ion transport</keyword>
<accession>A0A1Y2EEE0</accession>
<evidence type="ECO:0000256" key="5">
    <source>
        <dbReference type="ARBA" id="ARBA00022989"/>
    </source>
</evidence>
<protein>
    <submittedName>
        <fullName evidence="11">Cation efflux family-domain-containing protein</fullName>
    </submittedName>
</protein>
<dbReference type="InterPro" id="IPR027469">
    <property type="entry name" value="Cation_efflux_TMD_sf"/>
</dbReference>
<proteinExistence type="inferred from homology"/>